<reference evidence="1" key="1">
    <citation type="journal article" date="2020" name="bioRxiv">
        <title>Hybrid origin of Populus tomentosa Carr. identified through genome sequencing and phylogenomic analysis.</title>
        <authorList>
            <person name="An X."/>
            <person name="Gao K."/>
            <person name="Chen Z."/>
            <person name="Li J."/>
            <person name="Yang X."/>
            <person name="Yang X."/>
            <person name="Zhou J."/>
            <person name="Guo T."/>
            <person name="Zhao T."/>
            <person name="Huang S."/>
            <person name="Miao D."/>
            <person name="Khan W.U."/>
            <person name="Rao P."/>
            <person name="Ye M."/>
            <person name="Lei B."/>
            <person name="Liao W."/>
            <person name="Wang J."/>
            <person name="Ji L."/>
            <person name="Li Y."/>
            <person name="Guo B."/>
            <person name="Mustafa N.S."/>
            <person name="Li S."/>
            <person name="Yun Q."/>
            <person name="Keller S.R."/>
            <person name="Mao J."/>
            <person name="Zhang R."/>
            <person name="Strauss S.H."/>
        </authorList>
    </citation>
    <scope>NUCLEOTIDE SEQUENCE</scope>
    <source>
        <strain evidence="1">GM15</strain>
        <tissue evidence="1">Leaf</tissue>
    </source>
</reference>
<keyword evidence="2" id="KW-1185">Reference proteome</keyword>
<organism evidence="1 2">
    <name type="scientific">Populus tomentosa</name>
    <name type="common">Chinese white poplar</name>
    <dbReference type="NCBI Taxonomy" id="118781"/>
    <lineage>
        <taxon>Eukaryota</taxon>
        <taxon>Viridiplantae</taxon>
        <taxon>Streptophyta</taxon>
        <taxon>Embryophyta</taxon>
        <taxon>Tracheophyta</taxon>
        <taxon>Spermatophyta</taxon>
        <taxon>Magnoliopsida</taxon>
        <taxon>eudicotyledons</taxon>
        <taxon>Gunneridae</taxon>
        <taxon>Pentapetalae</taxon>
        <taxon>rosids</taxon>
        <taxon>fabids</taxon>
        <taxon>Malpighiales</taxon>
        <taxon>Salicaceae</taxon>
        <taxon>Saliceae</taxon>
        <taxon>Populus</taxon>
    </lineage>
</organism>
<protein>
    <submittedName>
        <fullName evidence="1">Uncharacterized protein</fullName>
    </submittedName>
</protein>
<accession>A0A8X7XXA4</accession>
<sequence>MPLNITKPPASRPHHCRISFFSYFFQGLKEKRSLELIVRCCAVFNDDWRGGCGWEILFQRGNKPYSSQDLCSSREMVFIVYDPNRKIISRFDSYGPDSEPKDELVILMDANGNGFLTLHRKVSSFFLTTFGGSSPGLTIIININVFANRWFCDGIGSDHDQMHSDSADDYLQDIDPTSEEFSS</sequence>
<dbReference type="AlphaFoldDB" id="A0A8X7XXA4"/>
<evidence type="ECO:0000313" key="1">
    <source>
        <dbReference type="EMBL" id="KAG6739994.1"/>
    </source>
</evidence>
<dbReference type="Proteomes" id="UP000886885">
    <property type="component" value="Chromosome 18D"/>
</dbReference>
<proteinExistence type="predicted"/>
<comment type="caution">
    <text evidence="1">The sequence shown here is derived from an EMBL/GenBank/DDBJ whole genome shotgun (WGS) entry which is preliminary data.</text>
</comment>
<name>A0A8X7XXA4_POPTO</name>
<evidence type="ECO:0000313" key="2">
    <source>
        <dbReference type="Proteomes" id="UP000886885"/>
    </source>
</evidence>
<dbReference type="EMBL" id="JAAWWB010000036">
    <property type="protein sequence ID" value="KAG6739994.1"/>
    <property type="molecule type" value="Genomic_DNA"/>
</dbReference>
<gene>
    <name evidence="1" type="ORF">POTOM_057627</name>
</gene>